<keyword evidence="3" id="KW-1185">Reference proteome</keyword>
<gene>
    <name evidence="2" type="ORF">ACFO3I_05980</name>
</gene>
<dbReference type="EMBL" id="JBHSGB010000006">
    <property type="protein sequence ID" value="MFC4654565.1"/>
    <property type="molecule type" value="Genomic_DNA"/>
</dbReference>
<comment type="caution">
    <text evidence="2">The sequence shown here is derived from an EMBL/GenBank/DDBJ whole genome shotgun (WGS) entry which is preliminary data.</text>
</comment>
<name>A0ABV9JJY7_9GAMM</name>
<organism evidence="2 3">
    <name type="scientific">Rheinheimera marina</name>
    <dbReference type="NCBI Taxonomy" id="1774958"/>
    <lineage>
        <taxon>Bacteria</taxon>
        <taxon>Pseudomonadati</taxon>
        <taxon>Pseudomonadota</taxon>
        <taxon>Gammaproteobacteria</taxon>
        <taxon>Chromatiales</taxon>
        <taxon>Chromatiaceae</taxon>
        <taxon>Rheinheimera</taxon>
    </lineage>
</organism>
<dbReference type="Pfam" id="PF11932">
    <property type="entry name" value="DUF3450"/>
    <property type="match status" value="1"/>
</dbReference>
<protein>
    <submittedName>
        <fullName evidence="2">DUF3450 domain-containing protein</fullName>
    </submittedName>
</protein>
<dbReference type="Proteomes" id="UP001595962">
    <property type="component" value="Unassembled WGS sequence"/>
</dbReference>
<accession>A0ABV9JJY7</accession>
<reference evidence="3" key="1">
    <citation type="journal article" date="2019" name="Int. J. Syst. Evol. Microbiol.">
        <title>The Global Catalogue of Microorganisms (GCM) 10K type strain sequencing project: providing services to taxonomists for standard genome sequencing and annotation.</title>
        <authorList>
            <consortium name="The Broad Institute Genomics Platform"/>
            <consortium name="The Broad Institute Genome Sequencing Center for Infectious Disease"/>
            <person name="Wu L."/>
            <person name="Ma J."/>
        </authorList>
    </citation>
    <scope>NUCLEOTIDE SEQUENCE [LARGE SCALE GENOMIC DNA]</scope>
    <source>
        <strain evidence="3">DT28</strain>
    </source>
</reference>
<keyword evidence="1" id="KW-0812">Transmembrane</keyword>
<dbReference type="RefSeq" id="WP_377332545.1">
    <property type="nucleotide sequence ID" value="NZ_JBHSGB010000006.1"/>
</dbReference>
<evidence type="ECO:0000256" key="1">
    <source>
        <dbReference type="SAM" id="Phobius"/>
    </source>
</evidence>
<dbReference type="InterPro" id="IPR016866">
    <property type="entry name" value="UCP028069"/>
</dbReference>
<sequence>MPSPNKGSNSLFVATKLSSWIALVILTIRGFAAMMRAVYPLTRSYFVTKMTFLKQVTLISNYWLGTMSNNNIRKSLVASALFGAFAMASTSVAADPLVELHKAGQQNIRAAVQSQEKINNIFDQSQELLAEYRQLVEQTENLKVYNDHVARLVADQDASLASLDKQIGTIEGTKQGIVPLMYRMIDTLEAFIKADMPIDLHKRLERIERLRAVMSNSSVNTSEQYRLVLEAYQIEKDLGTALVTYTDKLNAGGQEITANYVYVGRVALLAMSLDEKHAWMWNKTSGQWEELGPEYLDSTKKAIRVAGKQAAPELLKLPVIAAE</sequence>
<evidence type="ECO:0000313" key="3">
    <source>
        <dbReference type="Proteomes" id="UP001595962"/>
    </source>
</evidence>
<keyword evidence="1" id="KW-0472">Membrane</keyword>
<feature type="transmembrane region" description="Helical" evidence="1">
    <location>
        <begin position="20"/>
        <end position="39"/>
    </location>
</feature>
<keyword evidence="1" id="KW-1133">Transmembrane helix</keyword>
<feature type="transmembrane region" description="Helical" evidence="1">
    <location>
        <begin position="76"/>
        <end position="98"/>
    </location>
</feature>
<evidence type="ECO:0000313" key="2">
    <source>
        <dbReference type="EMBL" id="MFC4654565.1"/>
    </source>
</evidence>
<proteinExistence type="predicted"/>